<feature type="transmembrane region" description="Helical" evidence="6">
    <location>
        <begin position="139"/>
        <end position="160"/>
    </location>
</feature>
<accession>A0A096BUY7</accession>
<dbReference type="PROSITE" id="PS50850">
    <property type="entry name" value="MFS"/>
    <property type="match status" value="1"/>
</dbReference>
<comment type="subcellular location">
    <subcellularLocation>
        <location evidence="1">Cell membrane</location>
        <topology evidence="1">Multi-pass membrane protein</topology>
    </subcellularLocation>
</comment>
<dbReference type="EMBL" id="JRNT01000036">
    <property type="protein sequence ID" value="KGF46557.1"/>
    <property type="molecule type" value="Genomic_DNA"/>
</dbReference>
<gene>
    <name evidence="8" type="ORF">HMPREF0872_07940</name>
</gene>
<evidence type="ECO:0000313" key="9">
    <source>
        <dbReference type="Proteomes" id="UP000029628"/>
    </source>
</evidence>
<keyword evidence="4 6" id="KW-1133">Transmembrane helix</keyword>
<keyword evidence="5 6" id="KW-0472">Membrane</keyword>
<feature type="transmembrane region" description="Helical" evidence="6">
    <location>
        <begin position="331"/>
        <end position="354"/>
    </location>
</feature>
<feature type="transmembrane region" description="Helical" evidence="6">
    <location>
        <begin position="308"/>
        <end position="325"/>
    </location>
</feature>
<comment type="caution">
    <text evidence="8">The sequence shown here is derived from an EMBL/GenBank/DDBJ whole genome shotgun (WGS) entry which is preliminary data.</text>
</comment>
<dbReference type="InterPro" id="IPR000849">
    <property type="entry name" value="Sugar_P_transporter"/>
</dbReference>
<reference evidence="8 9" key="1">
    <citation type="submission" date="2014-07" db="EMBL/GenBank/DDBJ databases">
        <authorList>
            <person name="McCorrison J."/>
            <person name="Sanka R."/>
            <person name="Torralba M."/>
            <person name="Gillis M."/>
            <person name="Haft D.H."/>
            <person name="Methe B."/>
            <person name="Sutton G."/>
            <person name="Nelson K.E."/>
        </authorList>
    </citation>
    <scope>NUCLEOTIDE SEQUENCE [LARGE SCALE GENOMIC DNA]</scope>
    <source>
        <strain evidence="8 9">DNF00314</strain>
    </source>
</reference>
<name>A0A096BUY7_9FIRM</name>
<sequence>MNRMRKITKRRWFMLLLLCLVIGINYLDRGNLAVAAPVMQTSLGINHAMMGLLFSAFAWSYAFCLPLAGMILDKVGPRILMTIAIIGWSFSTLLMGFLSKLSTLMGARILLGIFEAPIIPSNIKCVASWFPDKERAKAVGAYTATEYLALGLLAPVLSWILVTFSWHMIFIITGLLGLVVAIIWYRYYREPWEDTQANEKELRYIRWGGAVRSTNAESIQSVRIALSLCKKRLLLGMCIGQFSIMTTLFFFLTWFPSYLIAERGLTILKTGVYSMLPFMMAIVGSLLGGVWSDYLLRRGHSKTVARKLPIIVGFLLSMLIMGANYIESITGVIICMAVSFFGQAMASAVSGALLSDIAPKEAIGIAGGLLNFVANLGSATSPLVIGCILEFGGGFHIALAYVSCVALAGILAYVVLMGRVHRIEL</sequence>
<feature type="transmembrane region" description="Helical" evidence="6">
    <location>
        <begin position="366"/>
        <end position="391"/>
    </location>
</feature>
<dbReference type="SUPFAM" id="SSF103473">
    <property type="entry name" value="MFS general substrate transporter"/>
    <property type="match status" value="1"/>
</dbReference>
<keyword evidence="9" id="KW-1185">Reference proteome</keyword>
<dbReference type="eggNOG" id="COG2271">
    <property type="taxonomic scope" value="Bacteria"/>
</dbReference>
<evidence type="ECO:0000256" key="6">
    <source>
        <dbReference type="SAM" id="Phobius"/>
    </source>
</evidence>
<evidence type="ECO:0000256" key="5">
    <source>
        <dbReference type="ARBA" id="ARBA00023136"/>
    </source>
</evidence>
<dbReference type="InterPro" id="IPR050382">
    <property type="entry name" value="MFS_Na/Anion_cotransporter"/>
</dbReference>
<evidence type="ECO:0000256" key="4">
    <source>
        <dbReference type="ARBA" id="ARBA00022989"/>
    </source>
</evidence>
<dbReference type="Gene3D" id="1.20.1250.20">
    <property type="entry name" value="MFS general substrate transporter like domains"/>
    <property type="match status" value="2"/>
</dbReference>
<evidence type="ECO:0000313" key="8">
    <source>
        <dbReference type="EMBL" id="KGF46557.1"/>
    </source>
</evidence>
<dbReference type="Pfam" id="PF07690">
    <property type="entry name" value="MFS_1"/>
    <property type="match status" value="1"/>
</dbReference>
<keyword evidence="2" id="KW-0813">Transport</keyword>
<feature type="domain" description="Major facilitator superfamily (MFS) profile" evidence="7">
    <location>
        <begin position="14"/>
        <end position="421"/>
    </location>
</feature>
<dbReference type="InterPro" id="IPR011701">
    <property type="entry name" value="MFS"/>
</dbReference>
<feature type="transmembrane region" description="Helical" evidence="6">
    <location>
        <begin position="275"/>
        <end position="296"/>
    </location>
</feature>
<dbReference type="CDD" id="cd17319">
    <property type="entry name" value="MFS_ExuT_GudP_like"/>
    <property type="match status" value="1"/>
</dbReference>
<evidence type="ECO:0000259" key="7">
    <source>
        <dbReference type="PROSITE" id="PS50850"/>
    </source>
</evidence>
<evidence type="ECO:0000256" key="1">
    <source>
        <dbReference type="ARBA" id="ARBA00004651"/>
    </source>
</evidence>
<dbReference type="PIRSF" id="PIRSF002808">
    <property type="entry name" value="Hexose_phosphate_transp"/>
    <property type="match status" value="1"/>
</dbReference>
<protein>
    <submittedName>
        <fullName evidence="8">Glucarate transporter</fullName>
    </submittedName>
</protein>
<evidence type="ECO:0000256" key="2">
    <source>
        <dbReference type="ARBA" id="ARBA00022448"/>
    </source>
</evidence>
<proteinExistence type="predicted"/>
<dbReference type="InterPro" id="IPR036259">
    <property type="entry name" value="MFS_trans_sf"/>
</dbReference>
<feature type="transmembrane region" description="Helical" evidence="6">
    <location>
        <begin position="51"/>
        <end position="72"/>
    </location>
</feature>
<evidence type="ECO:0000256" key="3">
    <source>
        <dbReference type="ARBA" id="ARBA00022692"/>
    </source>
</evidence>
<feature type="transmembrane region" description="Helical" evidence="6">
    <location>
        <begin position="105"/>
        <end position="127"/>
    </location>
</feature>
<dbReference type="GO" id="GO:0022857">
    <property type="term" value="F:transmembrane transporter activity"/>
    <property type="evidence" value="ECO:0007669"/>
    <property type="project" value="InterPro"/>
</dbReference>
<feature type="transmembrane region" description="Helical" evidence="6">
    <location>
        <begin position="166"/>
        <end position="185"/>
    </location>
</feature>
<feature type="transmembrane region" description="Helical" evidence="6">
    <location>
        <begin position="397"/>
        <end position="416"/>
    </location>
</feature>
<dbReference type="InterPro" id="IPR020846">
    <property type="entry name" value="MFS_dom"/>
</dbReference>
<dbReference type="PANTHER" id="PTHR11662:SF333">
    <property type="entry name" value="D-GALACTONATE TRANSPORTER"/>
    <property type="match status" value="1"/>
</dbReference>
<dbReference type="GO" id="GO:0005886">
    <property type="term" value="C:plasma membrane"/>
    <property type="evidence" value="ECO:0007669"/>
    <property type="project" value="UniProtKB-SubCell"/>
</dbReference>
<feature type="transmembrane region" description="Helical" evidence="6">
    <location>
        <begin position="233"/>
        <end position="255"/>
    </location>
</feature>
<dbReference type="Proteomes" id="UP000029628">
    <property type="component" value="Unassembled WGS sequence"/>
</dbReference>
<keyword evidence="3 6" id="KW-0812">Transmembrane</keyword>
<organism evidence="8 9">
    <name type="scientific">Veillonella montpellierensis DNF00314</name>
    <dbReference type="NCBI Taxonomy" id="1401067"/>
    <lineage>
        <taxon>Bacteria</taxon>
        <taxon>Bacillati</taxon>
        <taxon>Bacillota</taxon>
        <taxon>Negativicutes</taxon>
        <taxon>Veillonellales</taxon>
        <taxon>Veillonellaceae</taxon>
        <taxon>Veillonella</taxon>
    </lineage>
</organism>
<dbReference type="AlphaFoldDB" id="A0A096BUY7"/>
<feature type="transmembrane region" description="Helical" evidence="6">
    <location>
        <begin position="79"/>
        <end position="99"/>
    </location>
</feature>
<dbReference type="PANTHER" id="PTHR11662">
    <property type="entry name" value="SOLUTE CARRIER FAMILY 17"/>
    <property type="match status" value="1"/>
</dbReference>